<organism evidence="4 5">
    <name type="scientific">Aminobacter carboxidus</name>
    <dbReference type="NCBI Taxonomy" id="376165"/>
    <lineage>
        <taxon>Bacteria</taxon>
        <taxon>Pseudomonadati</taxon>
        <taxon>Pseudomonadota</taxon>
        <taxon>Alphaproteobacteria</taxon>
        <taxon>Hyphomicrobiales</taxon>
        <taxon>Phyllobacteriaceae</taxon>
        <taxon>Aminobacter</taxon>
    </lineage>
</organism>
<evidence type="ECO:0000313" key="5">
    <source>
        <dbReference type="Proteomes" id="UP000532373"/>
    </source>
</evidence>
<gene>
    <name evidence="4" type="ORF">HNQ96_001451</name>
</gene>
<reference evidence="4 5" key="1">
    <citation type="submission" date="2020-08" db="EMBL/GenBank/DDBJ databases">
        <title>Genomic Encyclopedia of Type Strains, Phase IV (KMG-IV): sequencing the most valuable type-strain genomes for metagenomic binning, comparative biology and taxonomic classification.</title>
        <authorList>
            <person name="Goeker M."/>
        </authorList>
    </citation>
    <scope>NUCLEOTIDE SEQUENCE [LARGE SCALE GENOMIC DNA]</scope>
    <source>
        <strain evidence="4 5">DSM 17454</strain>
    </source>
</reference>
<dbReference type="InterPro" id="IPR038713">
    <property type="entry name" value="Terminase_Gp1_N_sf"/>
</dbReference>
<dbReference type="InterPro" id="IPR052404">
    <property type="entry name" value="SPP1-like_terminase"/>
</dbReference>
<dbReference type="InterPro" id="IPR005335">
    <property type="entry name" value="Terminase_ssu"/>
</dbReference>
<dbReference type="Proteomes" id="UP000532373">
    <property type="component" value="Unassembled WGS sequence"/>
</dbReference>
<sequence length="191" mass="20609">MAAMTSKRERFVQEYLVDGNAKQAAIRAGYSAKSAEVEGCRLLRDAKVAAAIAAGQAKAADQLSFTKAQVIEELRRIGFADIRKAVKWGPKQHLREMVDGTIVVSSGVTLIDSSEIDDATAAAISEISNTRDGVKIKLHDKKGCLLELKRMFDEAEGAPPSGAEIEPPAEAHSGSNVVHFSQALKRFESRD</sequence>
<proteinExistence type="predicted"/>
<keyword evidence="1" id="KW-1188">Viral release from host cell</keyword>
<dbReference type="EMBL" id="JACHGI010000002">
    <property type="protein sequence ID" value="MBB6465593.1"/>
    <property type="molecule type" value="Genomic_DNA"/>
</dbReference>
<protein>
    <submittedName>
        <fullName evidence="4">Phage terminase small subunit</fullName>
    </submittedName>
</protein>
<dbReference type="PANTHER" id="PTHR41328">
    <property type="entry name" value="TERMINASE SMALL SUBUNIT-RELATED"/>
    <property type="match status" value="1"/>
</dbReference>
<dbReference type="PANTHER" id="PTHR41328:SF2">
    <property type="entry name" value="TERMINASE SMALL SUBUNIT"/>
    <property type="match status" value="1"/>
</dbReference>
<evidence type="ECO:0000256" key="2">
    <source>
        <dbReference type="ARBA" id="ARBA00023219"/>
    </source>
</evidence>
<dbReference type="AlphaFoldDB" id="A0A8E2BB95"/>
<feature type="region of interest" description="Disordered" evidence="3">
    <location>
        <begin position="156"/>
        <end position="176"/>
    </location>
</feature>
<evidence type="ECO:0000256" key="3">
    <source>
        <dbReference type="SAM" id="MobiDB-lite"/>
    </source>
</evidence>
<evidence type="ECO:0000313" key="4">
    <source>
        <dbReference type="EMBL" id="MBB6465593.1"/>
    </source>
</evidence>
<evidence type="ECO:0000256" key="1">
    <source>
        <dbReference type="ARBA" id="ARBA00022612"/>
    </source>
</evidence>
<dbReference type="RefSeq" id="WP_184768101.1">
    <property type="nucleotide sequence ID" value="NZ_JACHGI010000002.1"/>
</dbReference>
<dbReference type="Gene3D" id="1.10.10.1400">
    <property type="entry name" value="Terminase, small subunit, N-terminal DNA-binding domain, HTH motif"/>
    <property type="match status" value="1"/>
</dbReference>
<dbReference type="GO" id="GO:0051276">
    <property type="term" value="P:chromosome organization"/>
    <property type="evidence" value="ECO:0007669"/>
    <property type="project" value="InterPro"/>
</dbReference>
<accession>A0A8E2BB95</accession>
<dbReference type="Pfam" id="PF03592">
    <property type="entry name" value="Terminase_2"/>
    <property type="match status" value="1"/>
</dbReference>
<comment type="caution">
    <text evidence="4">The sequence shown here is derived from an EMBL/GenBank/DDBJ whole genome shotgun (WGS) entry which is preliminary data.</text>
</comment>
<name>A0A8E2BB95_9HYPH</name>
<keyword evidence="2" id="KW-0231">Viral genome packaging</keyword>